<reference evidence="2" key="1">
    <citation type="journal article" date="2022" name="bioRxiv">
        <title>Sequencing and chromosome-scale assembly of the giantPleurodeles waltlgenome.</title>
        <authorList>
            <person name="Brown T."/>
            <person name="Elewa A."/>
            <person name="Iarovenko S."/>
            <person name="Subramanian E."/>
            <person name="Araus A.J."/>
            <person name="Petzold A."/>
            <person name="Susuki M."/>
            <person name="Suzuki K.-i.T."/>
            <person name="Hayashi T."/>
            <person name="Toyoda A."/>
            <person name="Oliveira C."/>
            <person name="Osipova E."/>
            <person name="Leigh N.D."/>
            <person name="Simon A."/>
            <person name="Yun M.H."/>
        </authorList>
    </citation>
    <scope>NUCLEOTIDE SEQUENCE</scope>
    <source>
        <strain evidence="2">20211129_DDA</strain>
        <tissue evidence="2">Liver</tissue>
    </source>
</reference>
<evidence type="ECO:0000313" key="3">
    <source>
        <dbReference type="Proteomes" id="UP001066276"/>
    </source>
</evidence>
<feature type="non-terminal residue" evidence="2">
    <location>
        <position position="133"/>
    </location>
</feature>
<feature type="non-terminal residue" evidence="2">
    <location>
        <position position="1"/>
    </location>
</feature>
<feature type="compositionally biased region" description="Basic and acidic residues" evidence="1">
    <location>
        <begin position="18"/>
        <end position="29"/>
    </location>
</feature>
<keyword evidence="3" id="KW-1185">Reference proteome</keyword>
<evidence type="ECO:0000313" key="2">
    <source>
        <dbReference type="EMBL" id="KAJ1189365.1"/>
    </source>
</evidence>
<dbReference type="EMBL" id="JANPWB010000005">
    <property type="protein sequence ID" value="KAJ1189365.1"/>
    <property type="molecule type" value="Genomic_DNA"/>
</dbReference>
<organism evidence="2 3">
    <name type="scientific">Pleurodeles waltl</name>
    <name type="common">Iberian ribbed newt</name>
    <dbReference type="NCBI Taxonomy" id="8319"/>
    <lineage>
        <taxon>Eukaryota</taxon>
        <taxon>Metazoa</taxon>
        <taxon>Chordata</taxon>
        <taxon>Craniata</taxon>
        <taxon>Vertebrata</taxon>
        <taxon>Euteleostomi</taxon>
        <taxon>Amphibia</taxon>
        <taxon>Batrachia</taxon>
        <taxon>Caudata</taxon>
        <taxon>Salamandroidea</taxon>
        <taxon>Salamandridae</taxon>
        <taxon>Pleurodelinae</taxon>
        <taxon>Pleurodeles</taxon>
    </lineage>
</organism>
<dbReference type="Proteomes" id="UP001066276">
    <property type="component" value="Chromosome 3_1"/>
</dbReference>
<accession>A0AAV7UK18</accession>
<proteinExistence type="predicted"/>
<sequence length="133" mass="14849">VLITDTLSEMDPSVSADNAKKDANSKSDSDASPAFVEPEKTYWCPARSREVNILNTSNEILVAHYGTSESDSWATFQHQSIWEELYEVDGAVFNLTTYKDTEHHIGQSVTFNVNIKGTVYILCSTEKDGLIRL</sequence>
<gene>
    <name evidence="2" type="ORF">NDU88_006113</name>
</gene>
<dbReference type="AlphaFoldDB" id="A0AAV7UK18"/>
<protein>
    <submittedName>
        <fullName evidence="2">Uncharacterized protein</fullName>
    </submittedName>
</protein>
<feature type="region of interest" description="Disordered" evidence="1">
    <location>
        <begin position="1"/>
        <end position="33"/>
    </location>
</feature>
<evidence type="ECO:0000256" key="1">
    <source>
        <dbReference type="SAM" id="MobiDB-lite"/>
    </source>
</evidence>
<comment type="caution">
    <text evidence="2">The sequence shown here is derived from an EMBL/GenBank/DDBJ whole genome shotgun (WGS) entry which is preliminary data.</text>
</comment>
<name>A0AAV7UK18_PLEWA</name>